<dbReference type="RefSeq" id="WP_118593787.1">
    <property type="nucleotide sequence ID" value="NZ_JACOOU010000002.1"/>
</dbReference>
<sequence length="501" mass="57274">MYDTRVVKSADGTWEGRADEKGIISFLGIPFAKPPVGHLRWRAPQKPDKMKGVYKAYQNGPIPIQIISTENSKTAPLAMSEDCLYLNIWLSNKETGKKAVLFWIYGGSYVAGHNHISEYSPEELVRKNRDILVVVPNYRLGILASLNLSSVDSSGEYGESCNLALLDQRMAMKWVHDNIESFGGDPENVTLFGHSAGSNAITHHLLLDESRKYFNKAICESSFFPDLGFTTRERSLAAAETFFQISQTKQLKQLLELSPQEILEAQKQLYMAKLPGKEGKLFSPVADGMVVSEDPFADAIKRKFPEIPVMLGTSQGEYDQMFIGLSSDETRQKVTLLNQGKLMGHPEIIEKYLNLAVNMPEKEVYMDLQSDLYLRVPGLILAEAFCVHTDVYVFYFSKYDHKKHCRAGHGAMNPYIFGNIEEDEEEISLSEKLMGAWAAFIRNGNPWHERIPKWPAYDRRCRKIMVIDREWEIRQDYLWEQYELLAPFLEEGRRLMELENE</sequence>
<evidence type="ECO:0000256" key="3">
    <source>
        <dbReference type="RuleBase" id="RU361235"/>
    </source>
</evidence>
<gene>
    <name evidence="5" type="ORF">H8S76_05305</name>
</gene>
<accession>A0ABR7F8Z3</accession>
<evidence type="ECO:0000259" key="4">
    <source>
        <dbReference type="Pfam" id="PF00135"/>
    </source>
</evidence>
<dbReference type="InterPro" id="IPR050309">
    <property type="entry name" value="Type-B_Carboxylest/Lipase"/>
</dbReference>
<dbReference type="InterPro" id="IPR019826">
    <property type="entry name" value="Carboxylesterase_B_AS"/>
</dbReference>
<dbReference type="InterPro" id="IPR002018">
    <property type="entry name" value="CarbesteraseB"/>
</dbReference>
<keyword evidence="6" id="KW-1185">Reference proteome</keyword>
<dbReference type="EMBL" id="JACOOU010000002">
    <property type="protein sequence ID" value="MBC5671657.1"/>
    <property type="molecule type" value="Genomic_DNA"/>
</dbReference>
<dbReference type="EC" id="3.1.1.-" evidence="3"/>
<comment type="similarity">
    <text evidence="1 3">Belongs to the type-B carboxylesterase/lipase family.</text>
</comment>
<feature type="domain" description="Carboxylesterase type B" evidence="4">
    <location>
        <begin position="6"/>
        <end position="482"/>
    </location>
</feature>
<proteinExistence type="inferred from homology"/>
<comment type="caution">
    <text evidence="5">The sequence shown here is derived from an EMBL/GenBank/DDBJ whole genome shotgun (WGS) entry which is preliminary data.</text>
</comment>
<reference evidence="5 6" key="1">
    <citation type="submission" date="2020-08" db="EMBL/GenBank/DDBJ databases">
        <title>Genome public.</title>
        <authorList>
            <person name="Liu C."/>
            <person name="Sun Q."/>
        </authorList>
    </citation>
    <scope>NUCLEOTIDE SEQUENCE [LARGE SCALE GENOMIC DNA]</scope>
    <source>
        <strain evidence="5 6">NSJ-34</strain>
    </source>
</reference>
<dbReference type="PANTHER" id="PTHR11559">
    <property type="entry name" value="CARBOXYLESTERASE"/>
    <property type="match status" value="1"/>
</dbReference>
<dbReference type="PROSITE" id="PS00122">
    <property type="entry name" value="CARBOXYLESTERASE_B_1"/>
    <property type="match status" value="1"/>
</dbReference>
<protein>
    <recommendedName>
        <fullName evidence="3">Carboxylic ester hydrolase</fullName>
        <ecNumber evidence="3">3.1.1.-</ecNumber>
    </recommendedName>
</protein>
<evidence type="ECO:0000313" key="6">
    <source>
        <dbReference type="Proteomes" id="UP000654573"/>
    </source>
</evidence>
<evidence type="ECO:0000256" key="2">
    <source>
        <dbReference type="ARBA" id="ARBA00022801"/>
    </source>
</evidence>
<dbReference type="Gene3D" id="3.40.50.1820">
    <property type="entry name" value="alpha/beta hydrolase"/>
    <property type="match status" value="1"/>
</dbReference>
<keyword evidence="2 3" id="KW-0378">Hydrolase</keyword>
<name>A0ABR7F8Z3_9FIRM</name>
<evidence type="ECO:0000256" key="1">
    <source>
        <dbReference type="ARBA" id="ARBA00005964"/>
    </source>
</evidence>
<evidence type="ECO:0000313" key="5">
    <source>
        <dbReference type="EMBL" id="MBC5671657.1"/>
    </source>
</evidence>
<dbReference type="InterPro" id="IPR029058">
    <property type="entry name" value="AB_hydrolase_fold"/>
</dbReference>
<dbReference type="Pfam" id="PF00135">
    <property type="entry name" value="COesterase"/>
    <property type="match status" value="1"/>
</dbReference>
<organism evidence="5 6">
    <name type="scientific">Blautia celeris</name>
    <dbReference type="NCBI Taxonomy" id="2763026"/>
    <lineage>
        <taxon>Bacteria</taxon>
        <taxon>Bacillati</taxon>
        <taxon>Bacillota</taxon>
        <taxon>Clostridia</taxon>
        <taxon>Lachnospirales</taxon>
        <taxon>Lachnospiraceae</taxon>
        <taxon>Blautia</taxon>
    </lineage>
</organism>
<dbReference type="SUPFAM" id="SSF53474">
    <property type="entry name" value="alpha/beta-Hydrolases"/>
    <property type="match status" value="1"/>
</dbReference>
<dbReference type="Proteomes" id="UP000654573">
    <property type="component" value="Unassembled WGS sequence"/>
</dbReference>